<dbReference type="InterPro" id="IPR036236">
    <property type="entry name" value="Znf_C2H2_sf"/>
</dbReference>
<reference evidence="4 5" key="1">
    <citation type="submission" date="2023-10" db="EMBL/GenBank/DDBJ databases">
        <title>Genome-Wide Identification Analysis in wild type Solanum Pinnatisectum Reveals Some Genes Defensing Phytophthora Infestans.</title>
        <authorList>
            <person name="Sun C."/>
        </authorList>
    </citation>
    <scope>NUCLEOTIDE SEQUENCE [LARGE SCALE GENOMIC DNA]</scope>
    <source>
        <strain evidence="4">LQN</strain>
        <tissue evidence="4">Leaf</tissue>
    </source>
</reference>
<feature type="region of interest" description="Disordered" evidence="2">
    <location>
        <begin position="149"/>
        <end position="181"/>
    </location>
</feature>
<feature type="compositionally biased region" description="Low complexity" evidence="2">
    <location>
        <begin position="154"/>
        <end position="164"/>
    </location>
</feature>
<dbReference type="Pfam" id="PF13912">
    <property type="entry name" value="zf-C2H2_6"/>
    <property type="match status" value="1"/>
</dbReference>
<keyword evidence="5" id="KW-1185">Reference proteome</keyword>
<protein>
    <recommendedName>
        <fullName evidence="3">C2H2-type domain-containing protein</fullName>
    </recommendedName>
</protein>
<dbReference type="Proteomes" id="UP001311915">
    <property type="component" value="Unassembled WGS sequence"/>
</dbReference>
<sequence>MANQGLATNPAGIWYFQCRYCDEVFTSSQGLGGHQRKHMPQGTWKKGESHQKIFCPYNEIPNLYRRLGKRKCTPTVLPGEGRFYHSRSKRHLLHPRSTFDKSQQATVLPVPHGFSPAPTPDPFLIEADCFIHFVQSNGVNMDMNVGLAATDDTSIPSSSKSSSSVTKDLMCEKDNEDQEVE</sequence>
<dbReference type="PROSITE" id="PS50157">
    <property type="entry name" value="ZINC_FINGER_C2H2_2"/>
    <property type="match status" value="1"/>
</dbReference>
<keyword evidence="1" id="KW-0862">Zinc</keyword>
<accession>A0AAV9LYV9</accession>
<evidence type="ECO:0000256" key="1">
    <source>
        <dbReference type="PROSITE-ProRule" id="PRU00042"/>
    </source>
</evidence>
<dbReference type="PROSITE" id="PS00028">
    <property type="entry name" value="ZINC_FINGER_C2H2_1"/>
    <property type="match status" value="1"/>
</dbReference>
<dbReference type="GO" id="GO:0008270">
    <property type="term" value="F:zinc ion binding"/>
    <property type="evidence" value="ECO:0007669"/>
    <property type="project" value="UniProtKB-KW"/>
</dbReference>
<keyword evidence="1" id="KW-0479">Metal-binding</keyword>
<evidence type="ECO:0000259" key="3">
    <source>
        <dbReference type="PROSITE" id="PS50157"/>
    </source>
</evidence>
<gene>
    <name evidence="4" type="ORF">R3W88_022873</name>
</gene>
<comment type="caution">
    <text evidence="4">The sequence shown here is derived from an EMBL/GenBank/DDBJ whole genome shotgun (WGS) entry which is preliminary data.</text>
</comment>
<dbReference type="InterPro" id="IPR013087">
    <property type="entry name" value="Znf_C2H2_type"/>
</dbReference>
<organism evidence="4 5">
    <name type="scientific">Solanum pinnatisectum</name>
    <name type="common">tansyleaf nightshade</name>
    <dbReference type="NCBI Taxonomy" id="50273"/>
    <lineage>
        <taxon>Eukaryota</taxon>
        <taxon>Viridiplantae</taxon>
        <taxon>Streptophyta</taxon>
        <taxon>Embryophyta</taxon>
        <taxon>Tracheophyta</taxon>
        <taxon>Spermatophyta</taxon>
        <taxon>Magnoliopsida</taxon>
        <taxon>eudicotyledons</taxon>
        <taxon>Gunneridae</taxon>
        <taxon>Pentapetalae</taxon>
        <taxon>asterids</taxon>
        <taxon>lamiids</taxon>
        <taxon>Solanales</taxon>
        <taxon>Solanaceae</taxon>
        <taxon>Solanoideae</taxon>
        <taxon>Solaneae</taxon>
        <taxon>Solanum</taxon>
    </lineage>
</organism>
<evidence type="ECO:0000256" key="2">
    <source>
        <dbReference type="SAM" id="MobiDB-lite"/>
    </source>
</evidence>
<dbReference type="AlphaFoldDB" id="A0AAV9LYV9"/>
<dbReference type="SUPFAM" id="SSF57667">
    <property type="entry name" value="beta-beta-alpha zinc fingers"/>
    <property type="match status" value="1"/>
</dbReference>
<evidence type="ECO:0000313" key="4">
    <source>
        <dbReference type="EMBL" id="KAK4729885.1"/>
    </source>
</evidence>
<evidence type="ECO:0000313" key="5">
    <source>
        <dbReference type="Proteomes" id="UP001311915"/>
    </source>
</evidence>
<name>A0AAV9LYV9_9SOLN</name>
<dbReference type="EMBL" id="JAWPEI010000004">
    <property type="protein sequence ID" value="KAK4729885.1"/>
    <property type="molecule type" value="Genomic_DNA"/>
</dbReference>
<proteinExistence type="predicted"/>
<feature type="domain" description="C2H2-type" evidence="3">
    <location>
        <begin position="16"/>
        <end position="43"/>
    </location>
</feature>
<keyword evidence="1" id="KW-0863">Zinc-finger</keyword>